<keyword evidence="1" id="KW-0472">Membrane</keyword>
<feature type="transmembrane region" description="Helical" evidence="1">
    <location>
        <begin position="46"/>
        <end position="67"/>
    </location>
</feature>
<dbReference type="Proteomes" id="UP000273500">
    <property type="component" value="Unassembled WGS sequence"/>
</dbReference>
<dbReference type="InterPro" id="IPR016410">
    <property type="entry name" value="Phage_imm"/>
</dbReference>
<dbReference type="EMBL" id="RWIT01000002">
    <property type="protein sequence ID" value="RSK50392.1"/>
    <property type="molecule type" value="Genomic_DNA"/>
</dbReference>
<protein>
    <submittedName>
        <fullName evidence="3">Superinfection immunity protein</fullName>
    </submittedName>
</protein>
<keyword evidence="1" id="KW-1133">Transmembrane helix</keyword>
<comment type="caution">
    <text evidence="3">The sequence shown here is derived from an EMBL/GenBank/DDBJ whole genome shotgun (WGS) entry which is preliminary data.</text>
</comment>
<keyword evidence="1" id="KW-0812">Transmembrane</keyword>
<evidence type="ECO:0000313" key="3">
    <source>
        <dbReference type="EMBL" id="RSK50392.1"/>
    </source>
</evidence>
<feature type="domain" description="SHOCT" evidence="2">
    <location>
        <begin position="87"/>
        <end position="114"/>
    </location>
</feature>
<dbReference type="RefSeq" id="WP_125419087.1">
    <property type="nucleotide sequence ID" value="NZ_RWIT01000002.1"/>
</dbReference>
<organism evidence="3 4">
    <name type="scientific">Hymenobacter rigui</name>
    <dbReference type="NCBI Taxonomy" id="334424"/>
    <lineage>
        <taxon>Bacteria</taxon>
        <taxon>Pseudomonadati</taxon>
        <taxon>Bacteroidota</taxon>
        <taxon>Cytophagia</taxon>
        <taxon>Cytophagales</taxon>
        <taxon>Hymenobacteraceae</taxon>
        <taxon>Hymenobacter</taxon>
    </lineage>
</organism>
<dbReference type="Pfam" id="PF14373">
    <property type="entry name" value="Imm_superinfect"/>
    <property type="match status" value="1"/>
</dbReference>
<accession>A0A3R9NMA5</accession>
<keyword evidence="4" id="KW-1185">Reference proteome</keyword>
<gene>
    <name evidence="3" type="ORF">EI291_05290</name>
</gene>
<proteinExistence type="predicted"/>
<reference evidence="3 4" key="1">
    <citation type="submission" date="2018-12" db="EMBL/GenBank/DDBJ databases">
        <authorList>
            <person name="Feng G."/>
            <person name="Zhu H."/>
        </authorList>
    </citation>
    <scope>NUCLEOTIDE SEQUENCE [LARGE SCALE GENOMIC DNA]</scope>
    <source>
        <strain evidence="3 4">KCTC 12533</strain>
    </source>
</reference>
<dbReference type="AlphaFoldDB" id="A0A3R9NMA5"/>
<evidence type="ECO:0000256" key="1">
    <source>
        <dbReference type="SAM" id="Phobius"/>
    </source>
</evidence>
<feature type="transmembrane region" description="Helical" evidence="1">
    <location>
        <begin position="12"/>
        <end position="34"/>
    </location>
</feature>
<sequence length="118" mass="12947">MLISLLLTAYDAGYLIGRFLGAVLVGAIYFLPTILARKKRKSTQIFLLNLLAGWTGLGWIGALIWAVSSDTQQTVPVRIVGTASMADELTKLQALRANGSLSEEEFNQQRQRLLNQPA</sequence>
<evidence type="ECO:0000259" key="2">
    <source>
        <dbReference type="Pfam" id="PF09851"/>
    </source>
</evidence>
<dbReference type="InterPro" id="IPR018649">
    <property type="entry name" value="SHOCT"/>
</dbReference>
<name>A0A3R9NMA5_9BACT</name>
<evidence type="ECO:0000313" key="4">
    <source>
        <dbReference type="Proteomes" id="UP000273500"/>
    </source>
</evidence>
<dbReference type="OrthoDB" id="9814116at2"/>
<dbReference type="Pfam" id="PF09851">
    <property type="entry name" value="SHOCT"/>
    <property type="match status" value="1"/>
</dbReference>